<proteinExistence type="predicted"/>
<sequence length="120" mass="13910">MENEFEEITISELIELGTEIWRLNKHVSNTESSAMSIRFIRKLEEFLKIKNIVVEDLTGEIFDTGLAVNVIHTENVEESERFYISDTVYPAIFYKKQLIKQAVVTISNKRIEGQTCKPNI</sequence>
<keyword evidence="2" id="KW-1185">Reference proteome</keyword>
<dbReference type="RefSeq" id="WP_248268515.1">
    <property type="nucleotide sequence ID" value="NZ_CP096034.1"/>
</dbReference>
<gene>
    <name evidence="1" type="ORF">MY490_06625</name>
</gene>
<organism evidence="1 2">
    <name type="scientific">Gottfriedia acidiceleris</name>
    <dbReference type="NCBI Taxonomy" id="371036"/>
    <lineage>
        <taxon>Bacteria</taxon>
        <taxon>Bacillati</taxon>
        <taxon>Bacillota</taxon>
        <taxon>Bacilli</taxon>
        <taxon>Bacillales</taxon>
        <taxon>Bacillaceae</taxon>
        <taxon>Gottfriedia</taxon>
    </lineage>
</organism>
<dbReference type="Proteomes" id="UP000830639">
    <property type="component" value="Chromosome"/>
</dbReference>
<name>A0ABY4JT54_9BACI</name>
<accession>A0ABY4JT54</accession>
<dbReference type="EMBL" id="CP096034">
    <property type="protein sequence ID" value="UPM55505.1"/>
    <property type="molecule type" value="Genomic_DNA"/>
</dbReference>
<evidence type="ECO:0000313" key="2">
    <source>
        <dbReference type="Proteomes" id="UP000830639"/>
    </source>
</evidence>
<protein>
    <submittedName>
        <fullName evidence="1">Uncharacterized protein</fullName>
    </submittedName>
</protein>
<evidence type="ECO:0000313" key="1">
    <source>
        <dbReference type="EMBL" id="UPM55505.1"/>
    </source>
</evidence>
<reference evidence="1 2" key="1">
    <citation type="submission" date="2022-04" db="EMBL/GenBank/DDBJ databases">
        <title>Mechanism of arsenic methylation and mitigation arsenic toxicity by Bacillus sp. LH14 from an Arsenic-Contaminated Paddy Soil.</title>
        <authorList>
            <person name="Wang D."/>
        </authorList>
    </citation>
    <scope>NUCLEOTIDE SEQUENCE [LARGE SCALE GENOMIC DNA]</scope>
    <source>
        <strain evidence="1 2">LH14</strain>
    </source>
</reference>